<dbReference type="PROSITE" id="PS50283">
    <property type="entry name" value="NA_SOLUT_SYMP_3"/>
    <property type="match status" value="1"/>
</dbReference>
<keyword evidence="3" id="KW-0813">Transport</keyword>
<evidence type="ECO:0000256" key="11">
    <source>
        <dbReference type="ARBA" id="ARBA00023201"/>
    </source>
</evidence>
<evidence type="ECO:0000256" key="9">
    <source>
        <dbReference type="ARBA" id="ARBA00023065"/>
    </source>
</evidence>
<sequence>MEANPVVIFAAFIYFAVIVAIGYSTRKASADPMDYYVAGRKIGPVVNGAALSAAYFSPASFLGMPAFIFLMGYPFWWVLSAIIAGLPLATMLTAAPMRKYAPVSFTDYFADRFDSPKLMRVLAGIPTIMSGWAYIVLSIVGTGLFMMAILRIDYTYAIILGALIIMFYVWMGGMVATTFSSAFQGVLITLASVVVAFVVLNLYGGFSGLGEAVYANNPNFWLMPGADPGGAFSHPIMSYWTGAVGFYFVWHFGFSTMPYTVVRFFTTMDIKSARRSVLWAVIFGGPMYWGLLIAGTAARVTLENLHPMMDAGATNAVEVLAMIQETFGIGGAAMTDYSYIALVEALNQPWVLGILVAGGLAISMATAAAWVMVLNVLFGRDFMGKVMGNTWAINNPVKSLRIWTIIIMFVCTLFAFNPAAMVLDLSGWAFIVIICTTGVPLVGGIWWGRANTTATIATICVFFPLSLFTWLYAKEVLGSPHWFFASQWIWGEGGFLLPTGHQVWLVPASAIFFIIVSLLTKPNRPEVIQQYCDDLH</sequence>
<dbReference type="EMBL" id="ACJM01000007">
    <property type="protein sequence ID" value="EEG77432.1"/>
    <property type="molecule type" value="Genomic_DNA"/>
</dbReference>
<evidence type="ECO:0000256" key="5">
    <source>
        <dbReference type="ARBA" id="ARBA00022692"/>
    </source>
</evidence>
<dbReference type="PANTHER" id="PTHR48086">
    <property type="entry name" value="SODIUM/PROLINE SYMPORTER-RELATED"/>
    <property type="match status" value="1"/>
</dbReference>
<feature type="transmembrane region" description="Helical" evidence="14">
    <location>
        <begin position="45"/>
        <end position="69"/>
    </location>
</feature>
<keyword evidence="9" id="KW-0406">Ion transport</keyword>
<comment type="similarity">
    <text evidence="2 13">Belongs to the sodium:solute symporter (SSF) (TC 2.A.21) family.</text>
</comment>
<feature type="transmembrane region" description="Helical" evidence="14">
    <location>
        <begin position="156"/>
        <end position="179"/>
    </location>
</feature>
<proteinExistence type="inferred from homology"/>
<evidence type="ECO:0000256" key="2">
    <source>
        <dbReference type="ARBA" id="ARBA00006434"/>
    </source>
</evidence>
<feature type="transmembrane region" description="Helical" evidence="14">
    <location>
        <begin position="503"/>
        <end position="520"/>
    </location>
</feature>
<feature type="transmembrane region" description="Helical" evidence="14">
    <location>
        <begin position="6"/>
        <end position="24"/>
    </location>
</feature>
<feature type="transmembrane region" description="Helical" evidence="14">
    <location>
        <begin position="399"/>
        <end position="416"/>
    </location>
</feature>
<keyword evidence="8" id="KW-0915">Sodium</keyword>
<comment type="catalytic activity">
    <reaction evidence="12">
        <text>L-proline(in) + Na(+)(in) = L-proline(out) + Na(+)(out)</text>
        <dbReference type="Rhea" id="RHEA:28967"/>
        <dbReference type="ChEBI" id="CHEBI:29101"/>
        <dbReference type="ChEBI" id="CHEBI:60039"/>
    </reaction>
</comment>
<evidence type="ECO:0000256" key="12">
    <source>
        <dbReference type="ARBA" id="ARBA00033708"/>
    </source>
</evidence>
<feature type="transmembrane region" description="Helical" evidence="14">
    <location>
        <begin position="277"/>
        <end position="298"/>
    </location>
</feature>
<keyword evidence="6" id="KW-0769">Symport</keyword>
<feature type="transmembrane region" description="Helical" evidence="14">
    <location>
        <begin position="350"/>
        <end position="378"/>
    </location>
</feature>
<comment type="subcellular location">
    <subcellularLocation>
        <location evidence="1">Cell membrane</location>
        <topology evidence="1">Multi-pass membrane protein</topology>
    </subcellularLocation>
</comment>
<dbReference type="GO" id="GO:0015293">
    <property type="term" value="F:symporter activity"/>
    <property type="evidence" value="ECO:0007669"/>
    <property type="project" value="UniProtKB-KW"/>
</dbReference>
<keyword evidence="10 14" id="KW-0472">Membrane</keyword>
<evidence type="ECO:0000256" key="13">
    <source>
        <dbReference type="RuleBase" id="RU362091"/>
    </source>
</evidence>
<dbReference type="RefSeq" id="WP_008516394.1">
    <property type="nucleotide sequence ID" value="NZ_ACJM01000007.1"/>
</dbReference>
<evidence type="ECO:0000256" key="3">
    <source>
        <dbReference type="ARBA" id="ARBA00022448"/>
    </source>
</evidence>
<protein>
    <submittedName>
        <fullName evidence="15">Na+/solute symporter</fullName>
    </submittedName>
</protein>
<comment type="caution">
    <text evidence="15">The sequence shown here is derived from an EMBL/GenBank/DDBJ whole genome shotgun (WGS) entry which is preliminary data.</text>
</comment>
<accession>C0GGJ1</accession>
<keyword evidence="7 14" id="KW-1133">Transmembrane helix</keyword>
<dbReference type="Gene3D" id="1.20.1730.10">
    <property type="entry name" value="Sodium/glucose cotransporter"/>
    <property type="match status" value="1"/>
</dbReference>
<dbReference type="OrthoDB" id="9814523at2"/>
<dbReference type="Pfam" id="PF00474">
    <property type="entry name" value="SSF"/>
    <property type="match status" value="1"/>
</dbReference>
<evidence type="ECO:0000256" key="1">
    <source>
        <dbReference type="ARBA" id="ARBA00004651"/>
    </source>
</evidence>
<evidence type="ECO:0000313" key="16">
    <source>
        <dbReference type="Proteomes" id="UP000006443"/>
    </source>
</evidence>
<reference evidence="15 16" key="1">
    <citation type="submission" date="2009-02" db="EMBL/GenBank/DDBJ databases">
        <title>Sequencing of the draft genome and assembly of Dethiobacter alkaliphilus AHT 1.</title>
        <authorList>
            <consortium name="US DOE Joint Genome Institute (JGI-PGF)"/>
            <person name="Lucas S."/>
            <person name="Copeland A."/>
            <person name="Lapidus A."/>
            <person name="Glavina del Rio T."/>
            <person name="Dalin E."/>
            <person name="Tice H."/>
            <person name="Bruce D."/>
            <person name="Goodwin L."/>
            <person name="Pitluck S."/>
            <person name="Larimer F."/>
            <person name="Land M.L."/>
            <person name="Hauser L."/>
            <person name="Muyzer G."/>
        </authorList>
    </citation>
    <scope>NUCLEOTIDE SEQUENCE [LARGE SCALE GENOMIC DNA]</scope>
    <source>
        <strain evidence="15 16">AHT 1</strain>
    </source>
</reference>
<feature type="transmembrane region" description="Helical" evidence="14">
    <location>
        <begin position="186"/>
        <end position="206"/>
    </location>
</feature>
<feature type="transmembrane region" description="Helical" evidence="14">
    <location>
        <begin position="121"/>
        <end position="150"/>
    </location>
</feature>
<keyword evidence="5 14" id="KW-0812">Transmembrane</keyword>
<feature type="transmembrane region" description="Helical" evidence="14">
    <location>
        <begin position="75"/>
        <end position="95"/>
    </location>
</feature>
<dbReference type="PANTHER" id="PTHR48086:SF3">
    <property type="entry name" value="SODIUM_PROLINE SYMPORTER"/>
    <property type="match status" value="1"/>
</dbReference>
<dbReference type="InterPro" id="IPR001734">
    <property type="entry name" value="Na/solute_symporter"/>
</dbReference>
<dbReference type="InterPro" id="IPR050277">
    <property type="entry name" value="Sodium:Solute_Symporter"/>
</dbReference>
<evidence type="ECO:0000313" key="15">
    <source>
        <dbReference type="EMBL" id="EEG77432.1"/>
    </source>
</evidence>
<feature type="transmembrane region" description="Helical" evidence="14">
    <location>
        <begin position="244"/>
        <end position="265"/>
    </location>
</feature>
<dbReference type="InterPro" id="IPR038377">
    <property type="entry name" value="Na/Glc_symporter_sf"/>
</dbReference>
<keyword evidence="4" id="KW-1003">Cell membrane</keyword>
<feature type="transmembrane region" description="Helical" evidence="14">
    <location>
        <begin position="428"/>
        <end position="447"/>
    </location>
</feature>
<evidence type="ECO:0000256" key="10">
    <source>
        <dbReference type="ARBA" id="ARBA00023136"/>
    </source>
</evidence>
<name>C0GGJ1_DETAL</name>
<dbReference type="AlphaFoldDB" id="C0GGJ1"/>
<keyword evidence="11" id="KW-0739">Sodium transport</keyword>
<evidence type="ECO:0000256" key="6">
    <source>
        <dbReference type="ARBA" id="ARBA00022847"/>
    </source>
</evidence>
<evidence type="ECO:0000256" key="7">
    <source>
        <dbReference type="ARBA" id="ARBA00022989"/>
    </source>
</evidence>
<organism evidence="15 16">
    <name type="scientific">Dethiobacter alkaliphilus AHT 1</name>
    <dbReference type="NCBI Taxonomy" id="555088"/>
    <lineage>
        <taxon>Bacteria</taxon>
        <taxon>Bacillati</taxon>
        <taxon>Bacillota</taxon>
        <taxon>Dethiobacteria</taxon>
        <taxon>Dethiobacterales</taxon>
        <taxon>Dethiobacteraceae</taxon>
        <taxon>Dethiobacter</taxon>
    </lineage>
</organism>
<keyword evidence="16" id="KW-1185">Reference proteome</keyword>
<evidence type="ECO:0000256" key="14">
    <source>
        <dbReference type="SAM" id="Phobius"/>
    </source>
</evidence>
<evidence type="ECO:0000256" key="8">
    <source>
        <dbReference type="ARBA" id="ARBA00023053"/>
    </source>
</evidence>
<dbReference type="Proteomes" id="UP000006443">
    <property type="component" value="Unassembled WGS sequence"/>
</dbReference>
<feature type="transmembrane region" description="Helical" evidence="14">
    <location>
        <begin position="454"/>
        <end position="473"/>
    </location>
</feature>
<dbReference type="GO" id="GO:0006814">
    <property type="term" value="P:sodium ion transport"/>
    <property type="evidence" value="ECO:0007669"/>
    <property type="project" value="UniProtKB-KW"/>
</dbReference>
<gene>
    <name evidence="15" type="ORF">DealDRAFT_1555</name>
</gene>
<dbReference type="STRING" id="555088.DealDRAFT_1555"/>
<dbReference type="eggNOG" id="COG4147">
    <property type="taxonomic scope" value="Bacteria"/>
</dbReference>
<evidence type="ECO:0000256" key="4">
    <source>
        <dbReference type="ARBA" id="ARBA00022475"/>
    </source>
</evidence>
<dbReference type="GO" id="GO:0005886">
    <property type="term" value="C:plasma membrane"/>
    <property type="evidence" value="ECO:0007669"/>
    <property type="project" value="UniProtKB-SubCell"/>
</dbReference>